<proteinExistence type="predicted"/>
<organism evidence="2">
    <name type="scientific">mine drainage metagenome</name>
    <dbReference type="NCBI Taxonomy" id="410659"/>
    <lineage>
        <taxon>unclassified sequences</taxon>
        <taxon>metagenomes</taxon>
        <taxon>ecological metagenomes</taxon>
    </lineage>
</organism>
<feature type="compositionally biased region" description="Polar residues" evidence="1">
    <location>
        <begin position="154"/>
        <end position="168"/>
    </location>
</feature>
<gene>
    <name evidence="2" type="ORF">GALL_126000</name>
</gene>
<evidence type="ECO:0000256" key="1">
    <source>
        <dbReference type="SAM" id="MobiDB-lite"/>
    </source>
</evidence>
<evidence type="ECO:0000313" key="2">
    <source>
        <dbReference type="EMBL" id="OIR05288.1"/>
    </source>
</evidence>
<protein>
    <submittedName>
        <fullName evidence="2">Uncharacterized protein</fullName>
    </submittedName>
</protein>
<accession>A0A1J5SMQ0</accession>
<feature type="region of interest" description="Disordered" evidence="1">
    <location>
        <begin position="83"/>
        <end position="184"/>
    </location>
</feature>
<name>A0A1J5SMQ0_9ZZZZ</name>
<dbReference type="AlphaFoldDB" id="A0A1J5SMQ0"/>
<feature type="region of interest" description="Disordered" evidence="1">
    <location>
        <begin position="196"/>
        <end position="223"/>
    </location>
</feature>
<comment type="caution">
    <text evidence="2">The sequence shown here is derived from an EMBL/GenBank/DDBJ whole genome shotgun (WGS) entry which is preliminary data.</text>
</comment>
<sequence>MVPDFAMTPRHSSLTTAAKRVLRCLSLVILPALASEVARANPVSESFLSPNPIEGPGATSHSGQQVPYLTAVVAVPLRFDHAPTPPDFEVEPIPTGPAMPDTLTLPTIQTPTIQPTPNLIPANPPASSPAAATSGTPSNPASNTTPAAKGKNSAPASTSNQDNQNPDQELTPILPDDMHHDVRPEDVIPYFQFPRGGVILNTPVPSQPAQPTLPPSSATYTQQ</sequence>
<dbReference type="EMBL" id="MLJW01000051">
    <property type="protein sequence ID" value="OIR05288.1"/>
    <property type="molecule type" value="Genomic_DNA"/>
</dbReference>
<feature type="compositionally biased region" description="Low complexity" evidence="1">
    <location>
        <begin position="100"/>
        <end position="121"/>
    </location>
</feature>
<feature type="compositionally biased region" description="Low complexity" evidence="1">
    <location>
        <begin position="128"/>
        <end position="142"/>
    </location>
</feature>
<reference evidence="2" key="1">
    <citation type="submission" date="2016-10" db="EMBL/GenBank/DDBJ databases">
        <title>Sequence of Gallionella enrichment culture.</title>
        <authorList>
            <person name="Poehlein A."/>
            <person name="Muehling M."/>
            <person name="Daniel R."/>
        </authorList>
    </citation>
    <scope>NUCLEOTIDE SEQUENCE</scope>
</reference>
<feature type="compositionally biased region" description="Pro residues" evidence="1">
    <location>
        <begin position="205"/>
        <end position="214"/>
    </location>
</feature>